<comment type="caution">
    <text evidence="3">The sequence shown here is derived from an EMBL/GenBank/DDBJ whole genome shotgun (WGS) entry which is preliminary data.</text>
</comment>
<feature type="compositionally biased region" description="Basic and acidic residues" evidence="2">
    <location>
        <begin position="32"/>
        <end position="61"/>
    </location>
</feature>
<feature type="compositionally biased region" description="Low complexity" evidence="2">
    <location>
        <begin position="132"/>
        <end position="141"/>
    </location>
</feature>
<feature type="coiled-coil region" evidence="1">
    <location>
        <begin position="392"/>
        <end position="433"/>
    </location>
</feature>
<keyword evidence="1" id="KW-0175">Coiled coil</keyword>
<feature type="region of interest" description="Disordered" evidence="2">
    <location>
        <begin position="32"/>
        <end position="67"/>
    </location>
</feature>
<evidence type="ECO:0000313" key="4">
    <source>
        <dbReference type="Proteomes" id="UP000237105"/>
    </source>
</evidence>
<dbReference type="PANTHER" id="PTHR35358:SF7">
    <property type="entry name" value="EXPRESSED PROTEIN"/>
    <property type="match status" value="1"/>
</dbReference>
<dbReference type="STRING" id="3476.A0A2P5B8I7"/>
<protein>
    <submittedName>
        <fullName evidence="3">Phospholipase-like</fullName>
    </submittedName>
</protein>
<accession>A0A2P5B8I7</accession>
<feature type="region of interest" description="Disordered" evidence="2">
    <location>
        <begin position="173"/>
        <end position="206"/>
    </location>
</feature>
<dbReference type="InterPro" id="IPR007942">
    <property type="entry name" value="PLipase-like"/>
</dbReference>
<proteinExistence type="predicted"/>
<organism evidence="3 4">
    <name type="scientific">Parasponia andersonii</name>
    <name type="common">Sponia andersonii</name>
    <dbReference type="NCBI Taxonomy" id="3476"/>
    <lineage>
        <taxon>Eukaryota</taxon>
        <taxon>Viridiplantae</taxon>
        <taxon>Streptophyta</taxon>
        <taxon>Embryophyta</taxon>
        <taxon>Tracheophyta</taxon>
        <taxon>Spermatophyta</taxon>
        <taxon>Magnoliopsida</taxon>
        <taxon>eudicotyledons</taxon>
        <taxon>Gunneridae</taxon>
        <taxon>Pentapetalae</taxon>
        <taxon>rosids</taxon>
        <taxon>fabids</taxon>
        <taxon>Rosales</taxon>
        <taxon>Cannabaceae</taxon>
        <taxon>Parasponia</taxon>
    </lineage>
</organism>
<dbReference type="EMBL" id="JXTB01000338">
    <property type="protein sequence ID" value="PON45081.1"/>
    <property type="molecule type" value="Genomic_DNA"/>
</dbReference>
<sequence>MALNGKVRSDCNYASNPYHECTETCLRRIAEGKGRKEKKKSDNGSVVKDGDVNKKYEEKRMHPACSKASNPYHECNENCFKRISGAEGGEEINQPGSILDFPRKLGKKKMQESRSMPPRELENAPARDKVYNSSVSLPPNNLLSTEQLESLNGEHYSSSETYSGEIQVEDPLLNGKQGHFSHPEAESGILTTPDHPNDPPKEAANSIASEPPIHLKEDQNHHALPEAGSYPVTNEKREGTTGSASGSLSFSFSGLPQAFEESDDDDEAQSVISDASVSVGKYRVKGRLSPILQSIFDKYGDIAASCQLESIAMRSYYLECVCLVIQELQSTQIMQLTKSKVKEMFAILKDVESSGIDVSWLHRVLSESAETIEMISQHRAFEAAKTNCDKDLESTRKQLESGMEDLAFKEKEVAETKKLISETRAHLRELELKSSLLNDTVSSIKSKVESLNSKSLLDGVL</sequence>
<feature type="region of interest" description="Disordered" evidence="2">
    <location>
        <begin position="90"/>
        <end position="141"/>
    </location>
</feature>
<evidence type="ECO:0000256" key="1">
    <source>
        <dbReference type="SAM" id="Coils"/>
    </source>
</evidence>
<dbReference type="AlphaFoldDB" id="A0A2P5B8I7"/>
<name>A0A2P5B8I7_PARAD</name>
<gene>
    <name evidence="3" type="ORF">PanWU01x14_262240</name>
</gene>
<keyword evidence="4" id="KW-1185">Reference proteome</keyword>
<evidence type="ECO:0000256" key="2">
    <source>
        <dbReference type="SAM" id="MobiDB-lite"/>
    </source>
</evidence>
<feature type="region of interest" description="Disordered" evidence="2">
    <location>
        <begin position="224"/>
        <end position="248"/>
    </location>
</feature>
<feature type="compositionally biased region" description="Basic and acidic residues" evidence="2">
    <location>
        <begin position="109"/>
        <end position="130"/>
    </location>
</feature>
<reference evidence="4" key="1">
    <citation type="submission" date="2016-06" db="EMBL/GenBank/DDBJ databases">
        <title>Parallel loss of symbiosis genes in relatives of nitrogen-fixing non-legume Parasponia.</title>
        <authorList>
            <person name="Van Velzen R."/>
            <person name="Holmer R."/>
            <person name="Bu F."/>
            <person name="Rutten L."/>
            <person name="Van Zeijl A."/>
            <person name="Liu W."/>
            <person name="Santuari L."/>
            <person name="Cao Q."/>
            <person name="Sharma T."/>
            <person name="Shen D."/>
            <person name="Roswanjaya Y."/>
            <person name="Wardhani T."/>
            <person name="Kalhor M.S."/>
            <person name="Jansen J."/>
            <person name="Van den Hoogen J."/>
            <person name="Gungor B."/>
            <person name="Hartog M."/>
            <person name="Hontelez J."/>
            <person name="Verver J."/>
            <person name="Yang W.-C."/>
            <person name="Schijlen E."/>
            <person name="Repin R."/>
            <person name="Schilthuizen M."/>
            <person name="Schranz E."/>
            <person name="Heidstra R."/>
            <person name="Miyata K."/>
            <person name="Fedorova E."/>
            <person name="Kohlen W."/>
            <person name="Bisseling T."/>
            <person name="Smit S."/>
            <person name="Geurts R."/>
        </authorList>
    </citation>
    <scope>NUCLEOTIDE SEQUENCE [LARGE SCALE GENOMIC DNA]</scope>
    <source>
        <strain evidence="4">cv. WU1-14</strain>
    </source>
</reference>
<dbReference type="OrthoDB" id="1506770at2759"/>
<dbReference type="PANTHER" id="PTHR35358">
    <property type="entry name" value="OS06G0711100 PROTEIN"/>
    <property type="match status" value="1"/>
</dbReference>
<dbReference type="Pfam" id="PF05278">
    <property type="entry name" value="PEARLI-4"/>
    <property type="match status" value="1"/>
</dbReference>
<dbReference type="Proteomes" id="UP000237105">
    <property type="component" value="Unassembled WGS sequence"/>
</dbReference>
<evidence type="ECO:0000313" key="3">
    <source>
        <dbReference type="EMBL" id="PON45081.1"/>
    </source>
</evidence>